<evidence type="ECO:0000313" key="2">
    <source>
        <dbReference type="EMBL" id="SEI65003.1"/>
    </source>
</evidence>
<keyword evidence="1" id="KW-0472">Membrane</keyword>
<feature type="transmembrane region" description="Helical" evidence="1">
    <location>
        <begin position="20"/>
        <end position="48"/>
    </location>
</feature>
<dbReference type="AlphaFoldDB" id="A0A1H6SAG9"/>
<dbReference type="Proteomes" id="UP000199702">
    <property type="component" value="Unassembled WGS sequence"/>
</dbReference>
<reference evidence="3" key="1">
    <citation type="submission" date="2016-10" db="EMBL/GenBank/DDBJ databases">
        <authorList>
            <person name="Varghese N."/>
            <person name="Submissions S."/>
        </authorList>
    </citation>
    <scope>NUCLEOTIDE SEQUENCE [LARGE SCALE GENOMIC DNA]</scope>
    <source>
        <strain evidence="3">DSM 17934</strain>
    </source>
</reference>
<keyword evidence="1" id="KW-1133">Transmembrane helix</keyword>
<organism evidence="2 3">
    <name type="scientific">Flavobacterium terrigena</name>
    <dbReference type="NCBI Taxonomy" id="402734"/>
    <lineage>
        <taxon>Bacteria</taxon>
        <taxon>Pseudomonadati</taxon>
        <taxon>Bacteroidota</taxon>
        <taxon>Flavobacteriia</taxon>
        <taxon>Flavobacteriales</taxon>
        <taxon>Flavobacteriaceae</taxon>
        <taxon>Flavobacterium</taxon>
    </lineage>
</organism>
<feature type="transmembrane region" description="Helical" evidence="1">
    <location>
        <begin position="84"/>
        <end position="107"/>
    </location>
</feature>
<feature type="transmembrane region" description="Helical" evidence="1">
    <location>
        <begin position="60"/>
        <end position="78"/>
    </location>
</feature>
<accession>A0A1H6SAG9</accession>
<evidence type="ECO:0000256" key="1">
    <source>
        <dbReference type="SAM" id="Phobius"/>
    </source>
</evidence>
<gene>
    <name evidence="2" type="ORF">SAMN05660918_1281</name>
</gene>
<evidence type="ECO:0000313" key="3">
    <source>
        <dbReference type="Proteomes" id="UP000199702"/>
    </source>
</evidence>
<name>A0A1H6SAG9_9FLAO</name>
<sequence>MNSLNPVFQINRVIYVINLLLYLAITPGMAFQIILGITQLVSAIYLTINFYKKVSNFLRNLLKTYWLLTILIFIALTFNEKMHTTIGIIIYFIVPMLTATLFMFIFYKCRKEING</sequence>
<protein>
    <submittedName>
        <fullName evidence="2">Uncharacterized protein</fullName>
    </submittedName>
</protein>
<keyword evidence="3" id="KW-1185">Reference proteome</keyword>
<proteinExistence type="predicted"/>
<dbReference type="EMBL" id="FNYA01000002">
    <property type="protein sequence ID" value="SEI65003.1"/>
    <property type="molecule type" value="Genomic_DNA"/>
</dbReference>
<dbReference type="STRING" id="402734.SAMN05660918_1281"/>
<keyword evidence="1" id="KW-0812">Transmembrane</keyword>